<evidence type="ECO:0000313" key="1">
    <source>
        <dbReference type="EMBL" id="KKB56670.1"/>
    </source>
</evidence>
<evidence type="ECO:0000313" key="2">
    <source>
        <dbReference type="Proteomes" id="UP000033035"/>
    </source>
</evidence>
<name>A0A0F5JGK5_9BACT</name>
<organism evidence="1 2">
    <name type="scientific">Parabacteroides gordonii MS-1 = DSM 23371</name>
    <dbReference type="NCBI Taxonomy" id="1203610"/>
    <lineage>
        <taxon>Bacteria</taxon>
        <taxon>Pseudomonadati</taxon>
        <taxon>Bacteroidota</taxon>
        <taxon>Bacteroidia</taxon>
        <taxon>Bacteroidales</taxon>
        <taxon>Tannerellaceae</taxon>
        <taxon>Parabacteroides</taxon>
    </lineage>
</organism>
<dbReference type="STRING" id="1203610.HMPREF1536_02306"/>
<proteinExistence type="predicted"/>
<gene>
    <name evidence="1" type="ORF">HMPREF1536_02306</name>
</gene>
<protein>
    <submittedName>
        <fullName evidence="1">Uncharacterized protein</fullName>
    </submittedName>
</protein>
<accession>A0A0F5JGK5</accession>
<dbReference type="AlphaFoldDB" id="A0A0F5JGK5"/>
<reference evidence="1 2" key="1">
    <citation type="submission" date="2013-04" db="EMBL/GenBank/DDBJ databases">
        <title>The Genome Sequence of Parabacteroides gordonii DSM 23371.</title>
        <authorList>
            <consortium name="The Broad Institute Genomics Platform"/>
            <person name="Earl A."/>
            <person name="Ward D."/>
            <person name="Feldgarden M."/>
            <person name="Gevers D."/>
            <person name="Martens E."/>
            <person name="Sakamoto M."/>
            <person name="Benno Y."/>
            <person name="Suzuki N."/>
            <person name="Matsunaga N."/>
            <person name="Koshihara K."/>
            <person name="Seki M."/>
            <person name="Komiya H."/>
            <person name="Walker B."/>
            <person name="Young S."/>
            <person name="Zeng Q."/>
            <person name="Gargeya S."/>
            <person name="Fitzgerald M."/>
            <person name="Haas B."/>
            <person name="Abouelleil A."/>
            <person name="Allen A.W."/>
            <person name="Alvarado L."/>
            <person name="Arachchi H.M."/>
            <person name="Berlin A.M."/>
            <person name="Chapman S.B."/>
            <person name="Gainer-Dewar J."/>
            <person name="Goldberg J."/>
            <person name="Griggs A."/>
            <person name="Gujja S."/>
            <person name="Hansen M."/>
            <person name="Howarth C."/>
            <person name="Imamovic A."/>
            <person name="Ireland A."/>
            <person name="Larimer J."/>
            <person name="McCowan C."/>
            <person name="Murphy C."/>
            <person name="Pearson M."/>
            <person name="Poon T.W."/>
            <person name="Priest M."/>
            <person name="Roberts A."/>
            <person name="Saif S."/>
            <person name="Shea T."/>
            <person name="Sisk P."/>
            <person name="Sykes S."/>
            <person name="Wortman J."/>
            <person name="Nusbaum C."/>
            <person name="Birren B."/>
        </authorList>
    </citation>
    <scope>NUCLEOTIDE SEQUENCE [LARGE SCALE GENOMIC DNA]</scope>
    <source>
        <strain evidence="1 2">MS-1</strain>
    </source>
</reference>
<keyword evidence="2" id="KW-1185">Reference proteome</keyword>
<dbReference type="EMBL" id="AQHW01000014">
    <property type="protein sequence ID" value="KKB56670.1"/>
    <property type="molecule type" value="Genomic_DNA"/>
</dbReference>
<comment type="caution">
    <text evidence="1">The sequence shown here is derived from an EMBL/GenBank/DDBJ whole genome shotgun (WGS) entry which is preliminary data.</text>
</comment>
<dbReference type="HOGENOM" id="CLU_2555211_0_0_10"/>
<dbReference type="PATRIC" id="fig|1203610.3.peg.2367"/>
<dbReference type="Proteomes" id="UP000033035">
    <property type="component" value="Unassembled WGS sequence"/>
</dbReference>
<sequence length="82" mass="9491">MEEFVLKFHLVNSCSLSRKHEYNRPGRFSDFSGFAWPSRLVVSGMRLQAFPAQAGTELQQRALFRIYTGFPLITRRVHCDSP</sequence>